<evidence type="ECO:0000313" key="2">
    <source>
        <dbReference type="Proteomes" id="UP000075885"/>
    </source>
</evidence>
<protein>
    <submittedName>
        <fullName evidence="1">Uncharacterized protein</fullName>
    </submittedName>
</protein>
<dbReference type="Proteomes" id="UP000075885">
    <property type="component" value="Unassembled WGS sequence"/>
</dbReference>
<organism evidence="1 2">
    <name type="scientific">Anopheles epiroticus</name>
    <dbReference type="NCBI Taxonomy" id="199890"/>
    <lineage>
        <taxon>Eukaryota</taxon>
        <taxon>Metazoa</taxon>
        <taxon>Ecdysozoa</taxon>
        <taxon>Arthropoda</taxon>
        <taxon>Hexapoda</taxon>
        <taxon>Insecta</taxon>
        <taxon>Pterygota</taxon>
        <taxon>Neoptera</taxon>
        <taxon>Endopterygota</taxon>
        <taxon>Diptera</taxon>
        <taxon>Nematocera</taxon>
        <taxon>Culicoidea</taxon>
        <taxon>Culicidae</taxon>
        <taxon>Anophelinae</taxon>
        <taxon>Anopheles</taxon>
    </lineage>
</organism>
<dbReference type="STRING" id="199890.A0A182P011"/>
<reference evidence="1" key="2">
    <citation type="submission" date="2020-05" db="UniProtKB">
        <authorList>
            <consortium name="EnsemblMetazoa"/>
        </authorList>
    </citation>
    <scope>IDENTIFICATION</scope>
    <source>
        <strain evidence="1">Epiroticus2</strain>
    </source>
</reference>
<dbReference type="VEuPathDB" id="VectorBase:AEPI000243"/>
<dbReference type="AlphaFoldDB" id="A0A182P011"/>
<proteinExistence type="predicted"/>
<evidence type="ECO:0000313" key="1">
    <source>
        <dbReference type="EnsemblMetazoa" id="AEPI000243-PA"/>
    </source>
</evidence>
<keyword evidence="2" id="KW-1185">Reference proteome</keyword>
<reference evidence="2" key="1">
    <citation type="submission" date="2013-03" db="EMBL/GenBank/DDBJ databases">
        <title>The Genome Sequence of Anopheles epiroticus epiroticus2.</title>
        <authorList>
            <consortium name="The Broad Institute Genomics Platform"/>
            <person name="Neafsey D.E."/>
            <person name="Howell P."/>
            <person name="Walker B."/>
            <person name="Young S.K."/>
            <person name="Zeng Q."/>
            <person name="Gargeya S."/>
            <person name="Fitzgerald M."/>
            <person name="Haas B."/>
            <person name="Abouelleil A."/>
            <person name="Allen A.W."/>
            <person name="Alvarado L."/>
            <person name="Arachchi H.M."/>
            <person name="Berlin A.M."/>
            <person name="Chapman S.B."/>
            <person name="Gainer-Dewar J."/>
            <person name="Goldberg J."/>
            <person name="Griggs A."/>
            <person name="Gujja S."/>
            <person name="Hansen M."/>
            <person name="Howarth C."/>
            <person name="Imamovic A."/>
            <person name="Ireland A."/>
            <person name="Larimer J."/>
            <person name="McCowan C."/>
            <person name="Murphy C."/>
            <person name="Pearson M."/>
            <person name="Poon T.W."/>
            <person name="Priest M."/>
            <person name="Roberts A."/>
            <person name="Saif S."/>
            <person name="Shea T."/>
            <person name="Sisk P."/>
            <person name="Sykes S."/>
            <person name="Wortman J."/>
            <person name="Nusbaum C."/>
            <person name="Birren B."/>
        </authorList>
    </citation>
    <scope>NUCLEOTIDE SEQUENCE [LARGE SCALE GENOMIC DNA]</scope>
    <source>
        <strain evidence="2">Epiroticus2</strain>
    </source>
</reference>
<sequence length="268" mass="31243">MTQSTICRLFDIIELLNVTICNTIHTATTNLHERQRPVGDAVLPTEADDDLYVIIRNVMAFLENETELLAEDLIEQLDDWFNETANLINIVEEEVTALPHTLMEAPIESFLQQESSLKCLAEYNNRKAVENMWHGLERILQCFHIGNDTERPFEMAKSLLSMAGGDIQLTLEEILRCHESTLREGYDTNDYGDMTSCYEMSKSILEAMQDFVDSKLDEIYFHVEISMYYNELKMESCVYYRAREMMLDVSEANHRYRKCNEKTQIEPY</sequence>
<name>A0A182P011_9DIPT</name>
<dbReference type="EnsemblMetazoa" id="AEPI000243-RA">
    <property type="protein sequence ID" value="AEPI000243-PA"/>
    <property type="gene ID" value="AEPI000243"/>
</dbReference>
<accession>A0A182P011</accession>